<keyword evidence="1" id="KW-0472">Membrane</keyword>
<evidence type="ECO:0000313" key="2">
    <source>
        <dbReference type="EMBL" id="PRQ49354.1"/>
    </source>
</evidence>
<keyword evidence="3" id="KW-1185">Reference proteome</keyword>
<gene>
    <name evidence="2" type="ORF">RchiOBHm_Chr2g0120961</name>
</gene>
<evidence type="ECO:0000256" key="1">
    <source>
        <dbReference type="SAM" id="Phobius"/>
    </source>
</evidence>
<comment type="caution">
    <text evidence="2">The sequence shown here is derived from an EMBL/GenBank/DDBJ whole genome shotgun (WGS) entry which is preliminary data.</text>
</comment>
<dbReference type="AlphaFoldDB" id="A0A2P6RSE9"/>
<dbReference type="Gramene" id="PRQ49354">
    <property type="protein sequence ID" value="PRQ49354"/>
    <property type="gene ID" value="RchiOBHm_Chr2g0120961"/>
</dbReference>
<dbReference type="EMBL" id="PDCK01000040">
    <property type="protein sequence ID" value="PRQ49354.1"/>
    <property type="molecule type" value="Genomic_DNA"/>
</dbReference>
<keyword evidence="1" id="KW-0812">Transmembrane</keyword>
<keyword evidence="1" id="KW-1133">Transmembrane helix</keyword>
<dbReference type="Proteomes" id="UP000238479">
    <property type="component" value="Chromosome 2"/>
</dbReference>
<proteinExistence type="predicted"/>
<name>A0A2P6RSE9_ROSCH</name>
<accession>A0A2P6RSE9</accession>
<protein>
    <submittedName>
        <fullName evidence="2">Uncharacterized protein</fullName>
    </submittedName>
</protein>
<evidence type="ECO:0000313" key="3">
    <source>
        <dbReference type="Proteomes" id="UP000238479"/>
    </source>
</evidence>
<organism evidence="2 3">
    <name type="scientific">Rosa chinensis</name>
    <name type="common">China rose</name>
    <dbReference type="NCBI Taxonomy" id="74649"/>
    <lineage>
        <taxon>Eukaryota</taxon>
        <taxon>Viridiplantae</taxon>
        <taxon>Streptophyta</taxon>
        <taxon>Embryophyta</taxon>
        <taxon>Tracheophyta</taxon>
        <taxon>Spermatophyta</taxon>
        <taxon>Magnoliopsida</taxon>
        <taxon>eudicotyledons</taxon>
        <taxon>Gunneridae</taxon>
        <taxon>Pentapetalae</taxon>
        <taxon>rosids</taxon>
        <taxon>fabids</taxon>
        <taxon>Rosales</taxon>
        <taxon>Rosaceae</taxon>
        <taxon>Rosoideae</taxon>
        <taxon>Rosoideae incertae sedis</taxon>
        <taxon>Rosa</taxon>
    </lineage>
</organism>
<reference evidence="2 3" key="1">
    <citation type="journal article" date="2018" name="Nat. Genet.">
        <title>The Rosa genome provides new insights in the design of modern roses.</title>
        <authorList>
            <person name="Bendahmane M."/>
        </authorList>
    </citation>
    <scope>NUCLEOTIDE SEQUENCE [LARGE SCALE GENOMIC DNA]</scope>
    <source>
        <strain evidence="3">cv. Old Blush</strain>
    </source>
</reference>
<sequence>MHKSLSRAFTLAAPVASFPSYLLFLLYLLQDDRAPDRTHFQVLQLARRIILSL</sequence>
<feature type="transmembrane region" description="Helical" evidence="1">
    <location>
        <begin position="6"/>
        <end position="29"/>
    </location>
</feature>